<dbReference type="Gene3D" id="2.40.50.100">
    <property type="match status" value="1"/>
</dbReference>
<dbReference type="RefSeq" id="WP_067554857.1">
    <property type="nucleotide sequence ID" value="NZ_LPXN01000098.1"/>
</dbReference>
<evidence type="ECO:0000313" key="5">
    <source>
        <dbReference type="EMBL" id="KZD09417.1"/>
    </source>
</evidence>
<dbReference type="Proteomes" id="UP000076400">
    <property type="component" value="Unassembled WGS sequence"/>
</dbReference>
<dbReference type="InterPro" id="IPR050465">
    <property type="entry name" value="UPF0194_transport"/>
</dbReference>
<dbReference type="SUPFAM" id="SSF111369">
    <property type="entry name" value="HlyD-like secretion proteins"/>
    <property type="match status" value="1"/>
</dbReference>
<dbReference type="NCBIfam" id="TIGR02971">
    <property type="entry name" value="heterocyst_DevB"/>
    <property type="match status" value="1"/>
</dbReference>
<dbReference type="Gene3D" id="2.40.30.170">
    <property type="match status" value="1"/>
</dbReference>
<dbReference type="PANTHER" id="PTHR32347">
    <property type="entry name" value="EFFLUX SYSTEM COMPONENT YKNX-RELATED"/>
    <property type="match status" value="1"/>
</dbReference>
<evidence type="ECO:0000256" key="1">
    <source>
        <dbReference type="ARBA" id="ARBA00004196"/>
    </source>
</evidence>
<accession>A0A154W7B6</accession>
<keyword evidence="6" id="KW-1185">Reference proteome</keyword>
<dbReference type="Pfam" id="PF25917">
    <property type="entry name" value="BSH_RND"/>
    <property type="match status" value="1"/>
</dbReference>
<dbReference type="InterPro" id="IPR014315">
    <property type="entry name" value="ABC_heterocyst_DevB"/>
</dbReference>
<proteinExistence type="predicted"/>
<reference evidence="5 6" key="1">
    <citation type="submission" date="2015-12" db="EMBL/GenBank/DDBJ databases">
        <title>Genome sequence of Oceanibaculum pacificum MCCC 1A02656.</title>
        <authorList>
            <person name="Lu L."/>
            <person name="Lai Q."/>
            <person name="Shao Z."/>
            <person name="Qian P."/>
        </authorList>
    </citation>
    <scope>NUCLEOTIDE SEQUENCE [LARGE SCALE GENOMIC DNA]</scope>
    <source>
        <strain evidence="5 6">MCCC 1A02656</strain>
    </source>
</reference>
<dbReference type="STRING" id="580166.AUP43_07295"/>
<dbReference type="AlphaFoldDB" id="A0A154W7B6"/>
<feature type="domain" description="Multidrug resistance protein MdtA-like barrel-sandwich hybrid" evidence="4">
    <location>
        <begin position="69"/>
        <end position="246"/>
    </location>
</feature>
<dbReference type="InterPro" id="IPR058625">
    <property type="entry name" value="MdtA-like_BSH"/>
</dbReference>
<gene>
    <name evidence="5" type="ORF">AUP43_07295</name>
</gene>
<comment type="caution">
    <text evidence="5">The sequence shown here is derived from an EMBL/GenBank/DDBJ whole genome shotgun (WGS) entry which is preliminary data.</text>
</comment>
<evidence type="ECO:0000256" key="3">
    <source>
        <dbReference type="SAM" id="Coils"/>
    </source>
</evidence>
<evidence type="ECO:0000259" key="4">
    <source>
        <dbReference type="Pfam" id="PF25917"/>
    </source>
</evidence>
<keyword evidence="2 3" id="KW-0175">Coiled coil</keyword>
<comment type="subcellular location">
    <subcellularLocation>
        <location evidence="1">Cell envelope</location>
    </subcellularLocation>
</comment>
<evidence type="ECO:0000313" key="6">
    <source>
        <dbReference type="Proteomes" id="UP000076400"/>
    </source>
</evidence>
<dbReference type="GO" id="GO:0030313">
    <property type="term" value="C:cell envelope"/>
    <property type="evidence" value="ECO:0007669"/>
    <property type="project" value="UniProtKB-SubCell"/>
</dbReference>
<name>A0A154W7B6_9PROT</name>
<protein>
    <recommendedName>
        <fullName evidence="4">Multidrug resistance protein MdtA-like barrel-sandwich hybrid domain-containing protein</fullName>
    </recommendedName>
</protein>
<sequence>MIRRRKHLCAVGAVILLVGLSIFFLTGRNDGSPLPAAKAAQPAAPTVVVARGRIEPLERLHVISGPSHGGTIAELRVKEGQRVQNGDILAIIDTYHTRAASVIVAEKSLALAELELQQVRWGAKEADIEAQKALVAMRAAELKRAERQMERGRSLVARDIISDDTNELRSLEMQRARENLRQAEASLRSLTEVRAIDAQIAVAAVEVALAELARAKAERDQDIIRAPIDGTILTLTTRLGAAIDADGVLSMADIDQLMVVAEIDATDAPLIQVGHPVTITSDVLPEPVAGKIVRIANRVYRSERPTTDVLAGRDARIVEAEIRVEPPKALPPLVGAEMTVRIELNDS</sequence>
<organism evidence="5 6">
    <name type="scientific">Oceanibaculum pacificum</name>
    <dbReference type="NCBI Taxonomy" id="580166"/>
    <lineage>
        <taxon>Bacteria</taxon>
        <taxon>Pseudomonadati</taxon>
        <taxon>Pseudomonadota</taxon>
        <taxon>Alphaproteobacteria</taxon>
        <taxon>Rhodospirillales</taxon>
        <taxon>Oceanibaculaceae</taxon>
        <taxon>Oceanibaculum</taxon>
    </lineage>
</organism>
<dbReference type="PANTHER" id="PTHR32347:SF27">
    <property type="entry name" value="RND EFFLUX PUMP MEMBRANE FUSION PROTEIN BARREL-SANDWICH DOMAIN-CONTAINING PROTEIN"/>
    <property type="match status" value="1"/>
</dbReference>
<evidence type="ECO:0000256" key="2">
    <source>
        <dbReference type="ARBA" id="ARBA00023054"/>
    </source>
</evidence>
<feature type="coiled-coil region" evidence="3">
    <location>
        <begin position="166"/>
        <end position="193"/>
    </location>
</feature>
<dbReference type="EMBL" id="LPXN01000098">
    <property type="protein sequence ID" value="KZD09417.1"/>
    <property type="molecule type" value="Genomic_DNA"/>
</dbReference>